<gene>
    <name evidence="5" type="ORF">bsdtw1_02095</name>
</gene>
<reference evidence="5 6" key="1">
    <citation type="submission" date="2020-07" db="EMBL/GenBank/DDBJ databases">
        <title>A new beta-1,3-glucan-decomposing anaerobic bacterium isolated from anoxic soil subjected to biological soil disinfestation.</title>
        <authorList>
            <person name="Ueki A."/>
            <person name="Tonouchi A."/>
        </authorList>
    </citation>
    <scope>NUCLEOTIDE SEQUENCE [LARGE SCALE GENOMIC DNA]</scope>
    <source>
        <strain evidence="5 6">TW1</strain>
    </source>
</reference>
<dbReference type="EMBL" id="BLZR01000001">
    <property type="protein sequence ID" value="GFP76001.1"/>
    <property type="molecule type" value="Genomic_DNA"/>
</dbReference>
<accession>A0A6V8SGS9</accession>
<keyword evidence="3" id="KW-0812">Transmembrane</keyword>
<feature type="transmembrane region" description="Helical" evidence="3">
    <location>
        <begin position="9"/>
        <end position="31"/>
    </location>
</feature>
<dbReference type="PROSITE" id="PS50111">
    <property type="entry name" value="CHEMOTAXIS_TRANSDUC_2"/>
    <property type="match status" value="1"/>
</dbReference>
<evidence type="ECO:0000313" key="5">
    <source>
        <dbReference type="EMBL" id="GFP76001.1"/>
    </source>
</evidence>
<proteinExistence type="predicted"/>
<dbReference type="RefSeq" id="WP_183277461.1">
    <property type="nucleotide sequence ID" value="NZ_BLZR01000001.1"/>
</dbReference>
<evidence type="ECO:0000256" key="1">
    <source>
        <dbReference type="ARBA" id="ARBA00023224"/>
    </source>
</evidence>
<dbReference type="Proteomes" id="UP000580568">
    <property type="component" value="Unassembled WGS sequence"/>
</dbReference>
<dbReference type="SUPFAM" id="SSF58104">
    <property type="entry name" value="Methyl-accepting chemotaxis protein (MCP) signaling domain"/>
    <property type="match status" value="1"/>
</dbReference>
<dbReference type="InterPro" id="IPR004089">
    <property type="entry name" value="MCPsignal_dom"/>
</dbReference>
<dbReference type="Pfam" id="PF00015">
    <property type="entry name" value="MCPsignal"/>
    <property type="match status" value="1"/>
</dbReference>
<name>A0A6V8SGS9_9CLOT</name>
<evidence type="ECO:0000256" key="2">
    <source>
        <dbReference type="PROSITE-ProRule" id="PRU00284"/>
    </source>
</evidence>
<keyword evidence="3" id="KW-0472">Membrane</keyword>
<dbReference type="Gene3D" id="6.10.340.10">
    <property type="match status" value="1"/>
</dbReference>
<feature type="domain" description="Methyl-accepting transducer" evidence="4">
    <location>
        <begin position="148"/>
        <end position="391"/>
    </location>
</feature>
<keyword evidence="6" id="KW-1185">Reference proteome</keyword>
<dbReference type="GO" id="GO:0016020">
    <property type="term" value="C:membrane"/>
    <property type="evidence" value="ECO:0007669"/>
    <property type="project" value="InterPro"/>
</dbReference>
<organism evidence="5 6">
    <name type="scientific">Clostridium fungisolvens</name>
    <dbReference type="NCBI Taxonomy" id="1604897"/>
    <lineage>
        <taxon>Bacteria</taxon>
        <taxon>Bacillati</taxon>
        <taxon>Bacillota</taxon>
        <taxon>Clostridia</taxon>
        <taxon>Eubacteriales</taxon>
        <taxon>Clostridiaceae</taxon>
        <taxon>Clostridium</taxon>
    </lineage>
</organism>
<dbReference type="PANTHER" id="PTHR32089:SF112">
    <property type="entry name" value="LYSOZYME-LIKE PROTEIN-RELATED"/>
    <property type="match status" value="1"/>
</dbReference>
<keyword evidence="3" id="KW-1133">Transmembrane helix</keyword>
<evidence type="ECO:0000256" key="3">
    <source>
        <dbReference type="SAM" id="Phobius"/>
    </source>
</evidence>
<evidence type="ECO:0000259" key="4">
    <source>
        <dbReference type="PROSITE" id="PS50111"/>
    </source>
</evidence>
<dbReference type="SMART" id="SM00283">
    <property type="entry name" value="MA"/>
    <property type="match status" value="1"/>
</dbReference>
<sequence>MKSSIRKKLMYSFGAVVASSIFIIVYMYLVIKGYVSKDNLDTIFIIATPIVLISMALASFLTYKISTNISVVTKVLNRTADFDFRVDQKAYDTLHKIRGNDEVNQMATSVSKMRSELRNLILAIIDSSNKVAIGSEDMNKIVEQNVCTIESITSAVNGIATASNELSSNTLNGTEKLEHLADDINNIGESTTLIKQYIDKTKQSNDTGIRNINQLVDTIKENEIVSDKVAVRINNLKEQSNHISSITNTINDIASQINLLALNASIESARAGESGRGFAVVANEIKKLATETEQSTKEIEVIISDFQSMISETEKYMTEASNTIHKTGQVSGETGKTFNSIKSDVDNMLDKVNLLIGNINKVNKNKDNVVSTIEEIAAVAEESAANTEEISASLQEQNANIEQVLNTSNHLNDIAKELNELTSKFKIS</sequence>
<protein>
    <submittedName>
        <fullName evidence="5">Methyl-accepting chemotaxis protein McpB</fullName>
    </submittedName>
</protein>
<evidence type="ECO:0000313" key="6">
    <source>
        <dbReference type="Proteomes" id="UP000580568"/>
    </source>
</evidence>
<dbReference type="PANTHER" id="PTHR32089">
    <property type="entry name" value="METHYL-ACCEPTING CHEMOTAXIS PROTEIN MCPB"/>
    <property type="match status" value="1"/>
</dbReference>
<feature type="transmembrane region" description="Helical" evidence="3">
    <location>
        <begin position="43"/>
        <end position="63"/>
    </location>
</feature>
<dbReference type="Gene3D" id="1.10.287.950">
    <property type="entry name" value="Methyl-accepting chemotaxis protein"/>
    <property type="match status" value="1"/>
</dbReference>
<dbReference type="AlphaFoldDB" id="A0A6V8SGS9"/>
<keyword evidence="1 2" id="KW-0807">Transducer</keyword>
<comment type="caution">
    <text evidence="5">The sequence shown here is derived from an EMBL/GenBank/DDBJ whole genome shotgun (WGS) entry which is preliminary data.</text>
</comment>
<dbReference type="GO" id="GO:0007165">
    <property type="term" value="P:signal transduction"/>
    <property type="evidence" value="ECO:0007669"/>
    <property type="project" value="UniProtKB-KW"/>
</dbReference>